<proteinExistence type="predicted"/>
<dbReference type="Pfam" id="PF00582">
    <property type="entry name" value="Usp"/>
    <property type="match status" value="1"/>
</dbReference>
<comment type="caution">
    <text evidence="2">The sequence shown here is derived from an EMBL/GenBank/DDBJ whole genome shotgun (WGS) entry which is preliminary data.</text>
</comment>
<dbReference type="InterPro" id="IPR006016">
    <property type="entry name" value="UspA"/>
</dbReference>
<sequence length="277" mass="30650">MRVQNLALIVFDLTEAEWLLPQAAVVARNLDAHLTVLHAYRPIFFYEGIGPEPMIFSTIGNWKEDSSARVRAIFGKEIATNDIVAQYRDYSELYGAEEFVLSAGRAADIVLLGTNTAPFRSPDDRNLTERLVRNLGRPVLVLHPHAQCQAPFKRMMIGWSETREATRAAHDALALAADQAQIEIVSVVPYIEDKFPAIDQKADFAAALARRGLTATMNERHASAADRVTSLIEEAESFKADVIVAGAFGHSLLYDFVIGAVTRELLASCRYPLLLSH</sequence>
<accession>A0ABW4E3Y8</accession>
<dbReference type="EMBL" id="JBHTOQ010000041">
    <property type="protein sequence ID" value="MFD1483205.1"/>
    <property type="molecule type" value="Genomic_DNA"/>
</dbReference>
<evidence type="ECO:0000313" key="3">
    <source>
        <dbReference type="Proteomes" id="UP001597302"/>
    </source>
</evidence>
<dbReference type="SUPFAM" id="SSF52402">
    <property type="entry name" value="Adenine nucleotide alpha hydrolases-like"/>
    <property type="match status" value="2"/>
</dbReference>
<keyword evidence="3" id="KW-1185">Reference proteome</keyword>
<reference evidence="3" key="1">
    <citation type="journal article" date="2019" name="Int. J. Syst. Evol. Microbiol.">
        <title>The Global Catalogue of Microorganisms (GCM) 10K type strain sequencing project: providing services to taxonomists for standard genome sequencing and annotation.</title>
        <authorList>
            <consortium name="The Broad Institute Genomics Platform"/>
            <consortium name="The Broad Institute Genome Sequencing Center for Infectious Disease"/>
            <person name="Wu L."/>
            <person name="Ma J."/>
        </authorList>
    </citation>
    <scope>NUCLEOTIDE SEQUENCE [LARGE SCALE GENOMIC DNA]</scope>
    <source>
        <strain evidence="3">CCM 8875</strain>
    </source>
</reference>
<evidence type="ECO:0000313" key="2">
    <source>
        <dbReference type="EMBL" id="MFD1483205.1"/>
    </source>
</evidence>
<protein>
    <submittedName>
        <fullName evidence="2">Universal stress protein</fullName>
    </submittedName>
</protein>
<dbReference type="Gene3D" id="3.40.50.12370">
    <property type="match status" value="1"/>
</dbReference>
<dbReference type="CDD" id="cd00293">
    <property type="entry name" value="USP-like"/>
    <property type="match status" value="1"/>
</dbReference>
<dbReference type="Proteomes" id="UP001597302">
    <property type="component" value="Unassembled WGS sequence"/>
</dbReference>
<organism evidence="2 3">
    <name type="scientific">Paracoccus nototheniae</name>
    <dbReference type="NCBI Taxonomy" id="2489002"/>
    <lineage>
        <taxon>Bacteria</taxon>
        <taxon>Pseudomonadati</taxon>
        <taxon>Pseudomonadota</taxon>
        <taxon>Alphaproteobacteria</taxon>
        <taxon>Rhodobacterales</taxon>
        <taxon>Paracoccaceae</taxon>
        <taxon>Paracoccus</taxon>
    </lineage>
</organism>
<dbReference type="RefSeq" id="WP_131578754.1">
    <property type="nucleotide sequence ID" value="NZ_CBCSAJ010000132.1"/>
</dbReference>
<gene>
    <name evidence="2" type="ORF">ACFQ5P_18060</name>
</gene>
<feature type="domain" description="UspA" evidence="1">
    <location>
        <begin position="152"/>
        <end position="275"/>
    </location>
</feature>
<name>A0ABW4E3Y8_9RHOB</name>
<evidence type="ECO:0000259" key="1">
    <source>
        <dbReference type="Pfam" id="PF00582"/>
    </source>
</evidence>